<gene>
    <name evidence="4" type="ORF">GPUH_LOCUS1581</name>
</gene>
<keyword evidence="5" id="KW-1185">Reference proteome</keyword>
<name>A0A183CYP0_9BILA</name>
<evidence type="ECO:0000313" key="5">
    <source>
        <dbReference type="Proteomes" id="UP000271098"/>
    </source>
</evidence>
<accession>A0A183CYP0</accession>
<dbReference type="WBParaSite" id="GPUH_0000158501-mRNA-1">
    <property type="protein sequence ID" value="GPUH_0000158501-mRNA-1"/>
    <property type="gene ID" value="GPUH_0000158501"/>
</dbReference>
<dbReference type="Pfam" id="PF01484">
    <property type="entry name" value="Col_cuticle_N"/>
    <property type="match status" value="1"/>
</dbReference>
<dbReference type="AlphaFoldDB" id="A0A183CYP0"/>
<organism evidence="6">
    <name type="scientific">Gongylonema pulchrum</name>
    <dbReference type="NCBI Taxonomy" id="637853"/>
    <lineage>
        <taxon>Eukaryota</taxon>
        <taxon>Metazoa</taxon>
        <taxon>Ecdysozoa</taxon>
        <taxon>Nematoda</taxon>
        <taxon>Chromadorea</taxon>
        <taxon>Rhabditida</taxon>
        <taxon>Spirurina</taxon>
        <taxon>Spiruromorpha</taxon>
        <taxon>Spiruroidea</taxon>
        <taxon>Gongylonematidae</taxon>
        <taxon>Gongylonema</taxon>
    </lineage>
</organism>
<keyword evidence="2" id="KW-1133">Transmembrane helix</keyword>
<keyword evidence="2" id="KW-0812">Transmembrane</keyword>
<feature type="transmembrane region" description="Helical" evidence="2">
    <location>
        <begin position="65"/>
        <end position="88"/>
    </location>
</feature>
<dbReference type="OrthoDB" id="5870983at2759"/>
<protein>
    <submittedName>
        <fullName evidence="6">Col_cuticle_N domain-containing protein</fullName>
    </submittedName>
</protein>
<evidence type="ECO:0000313" key="6">
    <source>
        <dbReference type="WBParaSite" id="GPUH_0000158501-mRNA-1"/>
    </source>
</evidence>
<dbReference type="InterPro" id="IPR002486">
    <property type="entry name" value="Col_cuticle_N"/>
</dbReference>
<evidence type="ECO:0000256" key="1">
    <source>
        <dbReference type="ARBA" id="ARBA00022737"/>
    </source>
</evidence>
<reference evidence="6" key="1">
    <citation type="submission" date="2016-06" db="UniProtKB">
        <authorList>
            <consortium name="WormBaseParasite"/>
        </authorList>
    </citation>
    <scope>IDENTIFICATION</scope>
</reference>
<sequence length="127" mass="14816">MLHAAVTTRQKRFFCVSQIYQGREHRILLIKFSPDSRCFYRQQSSTMMDDDPKLRYKEAEAMKRAAFFGIAVSTMATLTAIIAIPLLYNYMQHVQSSLEVEVDYCKHLTGGLWQQFEKETEPGFLEH</sequence>
<feature type="domain" description="Nematode cuticle collagen N-terminal" evidence="3">
    <location>
        <begin position="64"/>
        <end position="116"/>
    </location>
</feature>
<evidence type="ECO:0000313" key="4">
    <source>
        <dbReference type="EMBL" id="VDK30429.1"/>
    </source>
</evidence>
<evidence type="ECO:0000259" key="3">
    <source>
        <dbReference type="SMART" id="SM01088"/>
    </source>
</evidence>
<reference evidence="4 5" key="2">
    <citation type="submission" date="2018-11" db="EMBL/GenBank/DDBJ databases">
        <authorList>
            <consortium name="Pathogen Informatics"/>
        </authorList>
    </citation>
    <scope>NUCLEOTIDE SEQUENCE [LARGE SCALE GENOMIC DNA]</scope>
</reference>
<dbReference type="EMBL" id="UYRT01001973">
    <property type="protein sequence ID" value="VDK30429.1"/>
    <property type="molecule type" value="Genomic_DNA"/>
</dbReference>
<keyword evidence="1" id="KW-0677">Repeat</keyword>
<dbReference type="SMART" id="SM01088">
    <property type="entry name" value="Col_cuticle_N"/>
    <property type="match status" value="1"/>
</dbReference>
<proteinExistence type="predicted"/>
<dbReference type="GO" id="GO:0042302">
    <property type="term" value="F:structural constituent of cuticle"/>
    <property type="evidence" value="ECO:0007669"/>
    <property type="project" value="InterPro"/>
</dbReference>
<dbReference type="Proteomes" id="UP000271098">
    <property type="component" value="Unassembled WGS sequence"/>
</dbReference>
<keyword evidence="2" id="KW-0472">Membrane</keyword>
<evidence type="ECO:0000256" key="2">
    <source>
        <dbReference type="SAM" id="Phobius"/>
    </source>
</evidence>